<evidence type="ECO:0000313" key="3">
    <source>
        <dbReference type="Proteomes" id="UP000027222"/>
    </source>
</evidence>
<dbReference type="EMBL" id="KL142369">
    <property type="protein sequence ID" value="KDR83298.1"/>
    <property type="molecule type" value="Genomic_DNA"/>
</dbReference>
<evidence type="ECO:0000256" key="1">
    <source>
        <dbReference type="SAM" id="MobiDB-lite"/>
    </source>
</evidence>
<dbReference type="HOGENOM" id="CLU_107235_0_0_1"/>
<feature type="region of interest" description="Disordered" evidence="1">
    <location>
        <begin position="63"/>
        <end position="92"/>
    </location>
</feature>
<dbReference type="AlphaFoldDB" id="A0A067TWA4"/>
<accession>A0A067TWA4</accession>
<keyword evidence="3" id="KW-1185">Reference proteome</keyword>
<dbReference type="Proteomes" id="UP000027222">
    <property type="component" value="Unassembled WGS sequence"/>
</dbReference>
<sequence>MPPKCRLPSFAELERSLEEMYAVEFPVAALSTTPLRPTGHATRSFPDYNPLYAEFSAHTIESTTSPRPLESTQPVIPNSSSNRSNIQPVSQPSPTLRPLQWINKYSLATEGPTLDLALVKRVNTEIHSMCDWNGCGQLVDNSLVGLGNHLFSAHQVNVKKLKTVSCQWGVCRGLV</sequence>
<protein>
    <submittedName>
        <fullName evidence="2">Uncharacterized protein</fullName>
    </submittedName>
</protein>
<organism evidence="2 3">
    <name type="scientific">Galerina marginata (strain CBS 339.88)</name>
    <dbReference type="NCBI Taxonomy" id="685588"/>
    <lineage>
        <taxon>Eukaryota</taxon>
        <taxon>Fungi</taxon>
        <taxon>Dikarya</taxon>
        <taxon>Basidiomycota</taxon>
        <taxon>Agaricomycotina</taxon>
        <taxon>Agaricomycetes</taxon>
        <taxon>Agaricomycetidae</taxon>
        <taxon>Agaricales</taxon>
        <taxon>Agaricineae</taxon>
        <taxon>Strophariaceae</taxon>
        <taxon>Galerina</taxon>
    </lineage>
</organism>
<evidence type="ECO:0000313" key="2">
    <source>
        <dbReference type="EMBL" id="KDR83298.1"/>
    </source>
</evidence>
<proteinExistence type="predicted"/>
<dbReference type="OrthoDB" id="3124513at2759"/>
<name>A0A067TWA4_GALM3</name>
<gene>
    <name evidence="2" type="ORF">GALMADRAFT_134775</name>
</gene>
<reference evidence="3" key="1">
    <citation type="journal article" date="2014" name="Proc. Natl. Acad. Sci. U.S.A.">
        <title>Extensive sampling of basidiomycete genomes demonstrates inadequacy of the white-rot/brown-rot paradigm for wood decay fungi.</title>
        <authorList>
            <person name="Riley R."/>
            <person name="Salamov A.A."/>
            <person name="Brown D.W."/>
            <person name="Nagy L.G."/>
            <person name="Floudas D."/>
            <person name="Held B.W."/>
            <person name="Levasseur A."/>
            <person name="Lombard V."/>
            <person name="Morin E."/>
            <person name="Otillar R."/>
            <person name="Lindquist E.A."/>
            <person name="Sun H."/>
            <person name="LaButti K.M."/>
            <person name="Schmutz J."/>
            <person name="Jabbour D."/>
            <person name="Luo H."/>
            <person name="Baker S.E."/>
            <person name="Pisabarro A.G."/>
            <person name="Walton J.D."/>
            <person name="Blanchette R.A."/>
            <person name="Henrissat B."/>
            <person name="Martin F."/>
            <person name="Cullen D."/>
            <person name="Hibbett D.S."/>
            <person name="Grigoriev I.V."/>
        </authorList>
    </citation>
    <scope>NUCLEOTIDE SEQUENCE [LARGE SCALE GENOMIC DNA]</scope>
    <source>
        <strain evidence="3">CBS 339.88</strain>
    </source>
</reference>